<evidence type="ECO:0000256" key="2">
    <source>
        <dbReference type="ARBA" id="ARBA00022741"/>
    </source>
</evidence>
<evidence type="ECO:0000256" key="5">
    <source>
        <dbReference type="SAM" id="MobiDB-lite"/>
    </source>
</evidence>
<keyword evidence="1" id="KW-0808">Transferase</keyword>
<dbReference type="PROSITE" id="PS50011">
    <property type="entry name" value="PROTEIN_KINASE_DOM"/>
    <property type="match status" value="1"/>
</dbReference>
<dbReference type="Proteomes" id="UP000076420">
    <property type="component" value="Unassembled WGS sequence"/>
</dbReference>
<proteinExistence type="predicted"/>
<dbReference type="InterPro" id="IPR000719">
    <property type="entry name" value="Prot_kinase_dom"/>
</dbReference>
<feature type="region of interest" description="Disordered" evidence="5">
    <location>
        <begin position="1397"/>
        <end position="1422"/>
    </location>
</feature>
<evidence type="ECO:0000259" key="6">
    <source>
        <dbReference type="PROSITE" id="PS50011"/>
    </source>
</evidence>
<dbReference type="GO" id="GO:0005524">
    <property type="term" value="F:ATP binding"/>
    <property type="evidence" value="ECO:0007669"/>
    <property type="project" value="UniProtKB-KW"/>
</dbReference>
<dbReference type="EnsemblMetazoa" id="BGLB039209-RA">
    <property type="protein sequence ID" value="BGLB039209-PA"/>
    <property type="gene ID" value="BGLB039209"/>
</dbReference>
<feature type="region of interest" description="Disordered" evidence="5">
    <location>
        <begin position="1516"/>
        <end position="1553"/>
    </location>
</feature>
<reference evidence="7" key="1">
    <citation type="submission" date="2020-05" db="UniProtKB">
        <authorList>
            <consortium name="EnsemblMetazoa"/>
        </authorList>
    </citation>
    <scope>IDENTIFICATION</scope>
    <source>
        <strain evidence="7">BB02</strain>
    </source>
</reference>
<dbReference type="GO" id="GO:0004672">
    <property type="term" value="F:protein kinase activity"/>
    <property type="evidence" value="ECO:0007669"/>
    <property type="project" value="InterPro"/>
</dbReference>
<feature type="compositionally biased region" description="Low complexity" evidence="5">
    <location>
        <begin position="542"/>
        <end position="562"/>
    </location>
</feature>
<dbReference type="InterPro" id="IPR008271">
    <property type="entry name" value="Ser/Thr_kinase_AS"/>
</dbReference>
<dbReference type="VEuPathDB" id="VectorBase:BGLB039209"/>
<evidence type="ECO:0000313" key="7">
    <source>
        <dbReference type="EnsemblMetazoa" id="BGLB039209-PA"/>
    </source>
</evidence>
<feature type="compositionally biased region" description="Polar residues" evidence="5">
    <location>
        <begin position="1408"/>
        <end position="1422"/>
    </location>
</feature>
<feature type="region of interest" description="Disordered" evidence="5">
    <location>
        <begin position="523"/>
        <end position="616"/>
    </location>
</feature>
<sequence>MPNETIHSFHEKVLVHICSTNFQSLEDDSKKIYCSKEDAAKRTSSLKDVVNNRIKKQMLHNDTNVDNKELHTRSEHKFDYMLNHSYDALNHTVDYSHCQKISRQIIESDDNSLISSSQSIELNGKLIRSSGSIEINDKLIRSSQIDLNDKLIGSSGSIDLNDKLISSSGSIDLNDKLISSSGSIKLNDKLIRSSGSIELNDKLIRFDDPGAEETQIKTFFFTNKESNDPEYKINKDLEETENWDKESESQKENVICLEQTFYMSELNNEPDSVDFNTFTTINQTMKNNLVFRVQPKMTYLSKKICFTGQLESLALEKSNILLASVNVRKIKEVQIILKKSISKRPRSKSLKPLSVHCSRSSNSIKQNAKEAKMSFFKNYFRGYTPNSNTKYYRALTIDKHKKYRRKQTGDDSKEYFGCQTTKRNKQYCRNHALNSKKKNDRGQTSYWNKRYNRWQSANSNKLGLLIRKKRHGEVWSRKKHMFLDIEFYFTKITMNHPKHNLMNNYKRNTTSFQWFQRILKNKNDKPAGLPTNCSFSVRGHSTGDNSSNSKSSGYSSGGSSSNETQQGAWRFSSGGKSNGQSGRNRQDDDDDDDDDPSRPQRLSGRLPLFPSLPAPKLDSFHKELREQAERTYQQRTSNHEMEAPFQDGVKNIHGAISVLQLCDLLGTSTNRVPERTEIPKAFNICLTLALHDLSFASSNTHKNVASYLDCSTCSILSNLLKHLATLNHEIGVKSCDSCSQMLHLIVWHVMICIDKNKQRTKVSRCDLCYKISKTSEWSKEKLISSLPKLRSKIKKYCVKVLGTSSDNDDECSNQVNTEISSPNTSSSGKIVTEETNHQASNFQAYFNELSLAPLSHEMQHQLLNPDVTQSASLTQCESISSIKLTRKPSCKGRTSLPQTIEEENGGEEQSKSFVESAEPCKTSVGKKDEMENLFAGKYGASPYDTQPTYGQHTTYVSMPVDRDLHDNTQYLSTTTSNRPQGKPGVGCVVYGLPKQLQKIASYWAKKREECDQTGHCPYQHREEGVILADYREKFVILRQRYQKNHQWQRLTHLGNGMSGKCHLAMDVTTNFRFCCKKIHLLRYCEDELTIWTEINHQFIVRLYGAIRHGVKVYIFSEFIDGGDLAACIEEQKLLGRRLSHWSAINYFKQLLDVLAYLQSKNILHEDIKADNILLRNKTTFIAVTDFGTSRKLQDPKQLKNKMPVGSPTHWSPEKASMEGHGFPSDLWAAVCVLVHMLSGWPPWVKRFNKAGILNYIIYAQPPPMDDVPHNVQEGVRKLIEKGLVKNPVLRPTPNQLLQDPAFRILDDEKFETCYSTLMSQSPRAIPRHGESCDETYDQNKLLSTTPLNVTSDKTVLYEQHISTVIHTEQQLAEKAENNEDHSDNLVEVVIPTQGVSSSEMASLAEGYGQSQSDGPAQGDGSNFQVEEDLEASTIHDEISDSPDSDKESYVLKERPHIESRICELIEPRNIENLLPAFALIYPDDGSENSLSIQQFFVDNYDDVTFNTFKDPLQFYQPAKLEPKQPARKDDPKQLPNLSIFNSSSSTSSSHVNTQERFSSIVLGQTKDMSCKDNAVVFTFSSGSDCTSSELFDMGQQGEISPPEATPNLSSTPTNLMMRKKENLKLNLGNTPPLSHSCSLPHNSNTDNESIKRPNTWTKLSSSTPKPPSQQQTPSTGRSTSSTRQGPSASTASSNIHSFFPSTKSVIEMQESVMQDMLGNLLKDPGMSSPSDNELSYETQPLLQTNDDKNYILNQFMQDIDDSALDGLKLEFFDSESIKLFDIRVTESPVYLRDVIQTIRYKVSEGFKHFTVNQLDGAIVRFNKQLVVQQFKILSLEKPGEKCLCEPCSNLNF</sequence>
<feature type="region of interest" description="Disordered" evidence="5">
    <location>
        <begin position="1197"/>
        <end position="1216"/>
    </location>
</feature>
<evidence type="ECO:0000256" key="4">
    <source>
        <dbReference type="ARBA" id="ARBA00022840"/>
    </source>
</evidence>
<feature type="region of interest" description="Disordered" evidence="5">
    <location>
        <begin position="1588"/>
        <end position="1613"/>
    </location>
</feature>
<dbReference type="STRING" id="6526.A0A2C9M6T7"/>
<dbReference type="VEuPathDB" id="VectorBase:BGLAX_031998"/>
<dbReference type="Pfam" id="PF00069">
    <property type="entry name" value="Pkinase"/>
    <property type="match status" value="1"/>
</dbReference>
<protein>
    <recommendedName>
        <fullName evidence="6">Protein kinase domain-containing protein</fullName>
    </recommendedName>
</protein>
<dbReference type="PANTHER" id="PTHR48016:SF9">
    <property type="entry name" value="MITOGEN-ACTIVATED PROTEIN KINASE KINASE KINASE 14"/>
    <property type="match status" value="1"/>
</dbReference>
<feature type="compositionally biased region" description="Basic and acidic residues" evidence="5">
    <location>
        <begin position="1520"/>
        <end position="1532"/>
    </location>
</feature>
<evidence type="ECO:0000256" key="3">
    <source>
        <dbReference type="ARBA" id="ARBA00022777"/>
    </source>
</evidence>
<dbReference type="PANTHER" id="PTHR48016">
    <property type="entry name" value="MAP KINASE KINASE KINASE SSK2-RELATED-RELATED"/>
    <property type="match status" value="1"/>
</dbReference>
<dbReference type="OrthoDB" id="5836549at2759"/>
<gene>
    <name evidence="7" type="primary">106050931</name>
</gene>
<dbReference type="PROSITE" id="PS00108">
    <property type="entry name" value="PROTEIN_KINASE_ST"/>
    <property type="match status" value="1"/>
</dbReference>
<accession>A0A2C9M6T7</accession>
<feature type="compositionally biased region" description="Polar residues" evidence="5">
    <location>
        <begin position="574"/>
        <end position="583"/>
    </location>
</feature>
<dbReference type="Gene3D" id="1.10.510.10">
    <property type="entry name" value="Transferase(Phosphotransferase) domain 1"/>
    <property type="match status" value="1"/>
</dbReference>
<feature type="region of interest" description="Disordered" evidence="5">
    <location>
        <begin position="1625"/>
        <end position="1696"/>
    </location>
</feature>
<dbReference type="Gene3D" id="3.30.200.20">
    <property type="entry name" value="Phosphorylase Kinase, domain 1"/>
    <property type="match status" value="1"/>
</dbReference>
<feature type="compositionally biased region" description="Polar residues" evidence="5">
    <location>
        <begin position="1627"/>
        <end position="1659"/>
    </location>
</feature>
<name>A0A2C9M6T7_BIOGL</name>
<feature type="region of interest" description="Disordered" evidence="5">
    <location>
        <begin position="888"/>
        <end position="922"/>
    </location>
</feature>
<keyword evidence="3" id="KW-0418">Kinase</keyword>
<dbReference type="GO" id="GO:0007249">
    <property type="term" value="P:canonical NF-kappaB signal transduction"/>
    <property type="evidence" value="ECO:0007669"/>
    <property type="project" value="TreeGrafter"/>
</dbReference>
<keyword evidence="2" id="KW-0547">Nucleotide-binding</keyword>
<dbReference type="InterPro" id="IPR011009">
    <property type="entry name" value="Kinase-like_dom_sf"/>
</dbReference>
<feature type="domain" description="Protein kinase" evidence="6">
    <location>
        <begin position="1047"/>
        <end position="1302"/>
    </location>
</feature>
<dbReference type="SMART" id="SM00220">
    <property type="entry name" value="S_TKc"/>
    <property type="match status" value="1"/>
</dbReference>
<keyword evidence="4" id="KW-0067">ATP-binding</keyword>
<organism evidence="7 8">
    <name type="scientific">Biomphalaria glabrata</name>
    <name type="common">Bloodfluke planorb</name>
    <name type="synonym">Freshwater snail</name>
    <dbReference type="NCBI Taxonomy" id="6526"/>
    <lineage>
        <taxon>Eukaryota</taxon>
        <taxon>Metazoa</taxon>
        <taxon>Spiralia</taxon>
        <taxon>Lophotrochozoa</taxon>
        <taxon>Mollusca</taxon>
        <taxon>Gastropoda</taxon>
        <taxon>Heterobranchia</taxon>
        <taxon>Euthyneura</taxon>
        <taxon>Panpulmonata</taxon>
        <taxon>Hygrophila</taxon>
        <taxon>Lymnaeoidea</taxon>
        <taxon>Planorbidae</taxon>
        <taxon>Biomphalaria</taxon>
    </lineage>
</organism>
<dbReference type="InterPro" id="IPR050538">
    <property type="entry name" value="MAP_kinase_kinase_kinase"/>
</dbReference>
<evidence type="ECO:0000256" key="1">
    <source>
        <dbReference type="ARBA" id="ARBA00022679"/>
    </source>
</evidence>
<feature type="compositionally biased region" description="Low complexity" evidence="5">
    <location>
        <begin position="1660"/>
        <end position="1687"/>
    </location>
</feature>
<dbReference type="KEGG" id="bgt:106050931"/>
<evidence type="ECO:0000313" key="8">
    <source>
        <dbReference type="Proteomes" id="UP000076420"/>
    </source>
</evidence>
<dbReference type="SUPFAM" id="SSF56112">
    <property type="entry name" value="Protein kinase-like (PK-like)"/>
    <property type="match status" value="1"/>
</dbReference>